<feature type="chain" id="PRO_5043554576" description="GLUG domain-containing protein" evidence="1">
    <location>
        <begin position="23"/>
        <end position="832"/>
    </location>
</feature>
<dbReference type="PANTHER" id="PTHR33542:SF3">
    <property type="entry name" value="SIROHYDROCHLORIN FERROCHELATASE, CHLOROPLASTIC"/>
    <property type="match status" value="1"/>
</dbReference>
<reference evidence="2 3" key="1">
    <citation type="submission" date="2022-06" db="EMBL/GenBank/DDBJ databases">
        <title>Isolation of gut microbiota from human fecal samples.</title>
        <authorList>
            <person name="Pamer E.G."/>
            <person name="Barat B."/>
            <person name="Waligurski E."/>
            <person name="Medina S."/>
            <person name="Paddock L."/>
            <person name="Mostad J."/>
        </authorList>
    </citation>
    <scope>NUCLEOTIDE SEQUENCE [LARGE SCALE GENOMIC DNA]</scope>
    <source>
        <strain evidence="2 3">DFI.9.90</strain>
    </source>
</reference>
<keyword evidence="3" id="KW-1185">Reference proteome</keyword>
<gene>
    <name evidence="2" type="ORF">NE630_12295</name>
</gene>
<dbReference type="EMBL" id="JANFYT010000029">
    <property type="protein sequence ID" value="MCQ4815213.1"/>
    <property type="molecule type" value="Genomic_DNA"/>
</dbReference>
<dbReference type="RefSeq" id="WP_008708974.1">
    <property type="nucleotide sequence ID" value="NZ_CABKQM010000002.1"/>
</dbReference>
<dbReference type="Gene3D" id="2.160.20.110">
    <property type="match status" value="2"/>
</dbReference>
<evidence type="ECO:0000313" key="2">
    <source>
        <dbReference type="EMBL" id="MCQ4815213.1"/>
    </source>
</evidence>
<evidence type="ECO:0000313" key="3">
    <source>
        <dbReference type="Proteomes" id="UP001205919"/>
    </source>
</evidence>
<dbReference type="InterPro" id="IPR050963">
    <property type="entry name" value="Sirohydro_Cobaltochel/CbiX"/>
</dbReference>
<dbReference type="PROSITE" id="PS51257">
    <property type="entry name" value="PROKAR_LIPOPROTEIN"/>
    <property type="match status" value="1"/>
</dbReference>
<feature type="signal peptide" evidence="1">
    <location>
        <begin position="1"/>
        <end position="22"/>
    </location>
</feature>
<protein>
    <recommendedName>
        <fullName evidence="4">GLUG domain-containing protein</fullName>
    </recommendedName>
</protein>
<keyword evidence="1" id="KW-0732">Signal</keyword>
<dbReference type="AlphaFoldDB" id="A0AAW5K8Y1"/>
<evidence type="ECO:0000256" key="1">
    <source>
        <dbReference type="SAM" id="SignalP"/>
    </source>
</evidence>
<sequence>MRNRKIPQFFSLLLILTLAIFAAGGCGGGSGGESGFSGGSGTAENPWRIGTAAQLNNVRNHLKAHFILAADIDMSKYESWEPIGKFAGTAEDPDMPDPSVAFTGTFNGGGHTISNLKINDAATARGVGLFGCTAGSAMISDLTIKNAAVSAKAGSGVAAVVGMALQTNDAAIKNVALVGDNTISGISMVGGIIGGGYCGVESCTASADIVLLSGVGNSAGILAGGMSDMGTGCSIVSCDVTGGAISVGDGSGGSVSVVGGLAGCATDYKAVKNCSVKNVTITVPKGSVMIGGLVGASGKITEGAMASDAKGFTLVENCTASGITVNAAGASRVGGIVGSGFYYSTEPYLSYYPVPASMRIVNCAVDGTITGGEAVGSIAGYIYRNSSVTACRAAVAGLQQAGAADAERVLALDDMSGMIMSVSEKITRISAGKNQNKKEDVSTNKRSGNVAFAGGSGSAGDPWLVSNAEQLDAVRNDLTAHYQLAADIDLSENKSWTPIGKFAGTAEDPDMPDPSVAFTGTFNGGGHTISNLKINDAATARGVGLFGCTAGSAVISDLTVKNAAVSAKAGNGVAAVVGMALQTNDAAIKNVALVGDNTISGISMVGGIVGGGYCGVESCTASADIVLLSGAGNSAGILAGGMSDMGTGCSIVSCDVTGGSISVGDGSGGSVSVVGGLAGCATDYKAIKNCSVDNVTITAPKGSVMIGGLVGAAGKITEGAMAADARSATLIEGCAVSGLTMKADGASRIGGIVGSGFYFSTEPYLSYYPVPAAMQIVNCTAGGTITGGEAVGSIAGYIYRNSSVTACRGAITGLQPAGAAEAAQVIALKKCR</sequence>
<organism evidence="2 3">
    <name type="scientific">Cloacibacillus evryensis</name>
    <dbReference type="NCBI Taxonomy" id="508460"/>
    <lineage>
        <taxon>Bacteria</taxon>
        <taxon>Thermotogati</taxon>
        <taxon>Synergistota</taxon>
        <taxon>Synergistia</taxon>
        <taxon>Synergistales</taxon>
        <taxon>Synergistaceae</taxon>
        <taxon>Cloacibacillus</taxon>
    </lineage>
</organism>
<evidence type="ECO:0008006" key="4">
    <source>
        <dbReference type="Google" id="ProtNLM"/>
    </source>
</evidence>
<dbReference type="PANTHER" id="PTHR33542">
    <property type="entry name" value="SIROHYDROCHLORIN FERROCHELATASE, CHLOROPLASTIC"/>
    <property type="match status" value="1"/>
</dbReference>
<name>A0AAW5K8Y1_9BACT</name>
<dbReference type="Proteomes" id="UP001205919">
    <property type="component" value="Unassembled WGS sequence"/>
</dbReference>
<comment type="caution">
    <text evidence="2">The sequence shown here is derived from an EMBL/GenBank/DDBJ whole genome shotgun (WGS) entry which is preliminary data.</text>
</comment>
<proteinExistence type="predicted"/>
<accession>A0AAW5K8Y1</accession>